<keyword evidence="7" id="KW-0547">Nucleotide-binding</keyword>
<gene>
    <name evidence="14" type="primary">LOC115953783</name>
</gene>
<dbReference type="Gene3D" id="3.80.10.10">
    <property type="entry name" value="Ribonuclease Inhibitor"/>
    <property type="match status" value="2"/>
</dbReference>
<dbReference type="PROSITE" id="PS50011">
    <property type="entry name" value="PROTEIN_KINASE_DOM"/>
    <property type="match status" value="1"/>
</dbReference>
<dbReference type="InterPro" id="IPR000719">
    <property type="entry name" value="Prot_kinase_dom"/>
</dbReference>
<dbReference type="OMA" id="EGNLMLC"/>
<dbReference type="Pfam" id="PF00069">
    <property type="entry name" value="Pkinase"/>
    <property type="match status" value="1"/>
</dbReference>
<evidence type="ECO:0000256" key="5">
    <source>
        <dbReference type="ARBA" id="ARBA00022729"/>
    </source>
</evidence>
<dbReference type="KEGG" id="qlo:115953783"/>
<keyword evidence="5" id="KW-0732">Signal</keyword>
<dbReference type="RefSeq" id="XP_030927439.1">
    <property type="nucleotide sequence ID" value="XM_031071579.1"/>
</dbReference>
<evidence type="ECO:0000259" key="13">
    <source>
        <dbReference type="PROSITE" id="PS50011"/>
    </source>
</evidence>
<reference evidence="14 15" key="1">
    <citation type="journal article" date="2016" name="G3 (Bethesda)">
        <title>First Draft Assembly and Annotation of the Genome of a California Endemic Oak Quercus lobata Nee (Fagaceae).</title>
        <authorList>
            <person name="Sork V.L."/>
            <person name="Fitz-Gibbon S.T."/>
            <person name="Puiu D."/>
            <person name="Crepeau M."/>
            <person name="Gugger P.F."/>
            <person name="Sherman R."/>
            <person name="Stevens K."/>
            <person name="Langley C.H."/>
            <person name="Pellegrini M."/>
            <person name="Salzberg S.L."/>
        </authorList>
    </citation>
    <scope>NUCLEOTIDE SEQUENCE [LARGE SCALE GENOMIC DNA]</scope>
    <source>
        <strain evidence="14 15">cv. SW786</strain>
    </source>
</reference>
<keyword evidence="3" id="KW-0433">Leucine-rich repeat</keyword>
<evidence type="ECO:0000256" key="11">
    <source>
        <dbReference type="SAM" id="MobiDB-lite"/>
    </source>
</evidence>
<dbReference type="FunFam" id="1.10.510.10:FF:000095">
    <property type="entry name" value="protein STRUBBELIG-RECEPTOR FAMILY 8"/>
    <property type="match status" value="1"/>
</dbReference>
<dbReference type="SUPFAM" id="SSF56112">
    <property type="entry name" value="Protein kinase-like (PK-like)"/>
    <property type="match status" value="1"/>
</dbReference>
<evidence type="ECO:0000313" key="14">
    <source>
        <dbReference type="EnsemblPlants" id="QL07p031697:mrna"/>
    </source>
</evidence>
<dbReference type="InterPro" id="IPR013210">
    <property type="entry name" value="LRR_N_plant-typ"/>
</dbReference>
<dbReference type="InterPro" id="IPR050994">
    <property type="entry name" value="At_inactive_RLKs"/>
</dbReference>
<keyword evidence="8" id="KW-0067">ATP-binding</keyword>
<evidence type="ECO:0000256" key="1">
    <source>
        <dbReference type="ARBA" id="ARBA00004370"/>
    </source>
</evidence>
<keyword evidence="15" id="KW-1185">Reference proteome</keyword>
<feature type="domain" description="Protein kinase" evidence="13">
    <location>
        <begin position="345"/>
        <end position="616"/>
    </location>
</feature>
<dbReference type="PANTHER" id="PTHR48010">
    <property type="entry name" value="OS05G0588300 PROTEIN"/>
    <property type="match status" value="1"/>
</dbReference>
<dbReference type="GO" id="GO:0004672">
    <property type="term" value="F:protein kinase activity"/>
    <property type="evidence" value="ECO:0007669"/>
    <property type="project" value="InterPro"/>
</dbReference>
<reference evidence="14" key="2">
    <citation type="submission" date="2021-01" db="UniProtKB">
        <authorList>
            <consortium name="EnsemblPlants"/>
        </authorList>
    </citation>
    <scope>IDENTIFICATION</scope>
</reference>
<dbReference type="EMBL" id="LRBV02000007">
    <property type="status" value="NOT_ANNOTATED_CDS"/>
    <property type="molecule type" value="Genomic_DNA"/>
</dbReference>
<dbReference type="OrthoDB" id="69842at2759"/>
<keyword evidence="4 12" id="KW-0812">Transmembrane</keyword>
<evidence type="ECO:0000256" key="2">
    <source>
        <dbReference type="ARBA" id="ARBA00022553"/>
    </source>
</evidence>
<dbReference type="Pfam" id="PF08263">
    <property type="entry name" value="LRRNT_2"/>
    <property type="match status" value="1"/>
</dbReference>
<dbReference type="EnsemblPlants" id="QL07p031697:mrna">
    <property type="protein sequence ID" value="QL07p031697:mrna"/>
    <property type="gene ID" value="QL07p031697"/>
</dbReference>
<evidence type="ECO:0000256" key="10">
    <source>
        <dbReference type="ARBA" id="ARBA00023136"/>
    </source>
</evidence>
<keyword evidence="6" id="KW-0677">Repeat</keyword>
<dbReference type="Gene3D" id="1.10.510.10">
    <property type="entry name" value="Transferase(Phosphotransferase) domain 1"/>
    <property type="match status" value="1"/>
</dbReference>
<evidence type="ECO:0000313" key="15">
    <source>
        <dbReference type="Proteomes" id="UP000594261"/>
    </source>
</evidence>
<organism evidence="14 15">
    <name type="scientific">Quercus lobata</name>
    <name type="common">Valley oak</name>
    <dbReference type="NCBI Taxonomy" id="97700"/>
    <lineage>
        <taxon>Eukaryota</taxon>
        <taxon>Viridiplantae</taxon>
        <taxon>Streptophyta</taxon>
        <taxon>Embryophyta</taxon>
        <taxon>Tracheophyta</taxon>
        <taxon>Spermatophyta</taxon>
        <taxon>Magnoliopsida</taxon>
        <taxon>eudicotyledons</taxon>
        <taxon>Gunneridae</taxon>
        <taxon>Pentapetalae</taxon>
        <taxon>rosids</taxon>
        <taxon>fabids</taxon>
        <taxon>Fagales</taxon>
        <taxon>Fagaceae</taxon>
        <taxon>Quercus</taxon>
    </lineage>
</organism>
<evidence type="ECO:0000256" key="8">
    <source>
        <dbReference type="ARBA" id="ARBA00022840"/>
    </source>
</evidence>
<keyword evidence="9 12" id="KW-1133">Transmembrane helix</keyword>
<dbReference type="GO" id="GO:0016020">
    <property type="term" value="C:membrane"/>
    <property type="evidence" value="ECO:0007669"/>
    <property type="project" value="UniProtKB-SubCell"/>
</dbReference>
<feature type="region of interest" description="Disordered" evidence="11">
    <location>
        <begin position="615"/>
        <end position="640"/>
    </location>
</feature>
<protein>
    <recommendedName>
        <fullName evidence="13">Protein kinase domain-containing protein</fullName>
    </recommendedName>
</protein>
<keyword evidence="10 12" id="KW-0472">Membrane</keyword>
<comment type="subcellular location">
    <subcellularLocation>
        <location evidence="1">Membrane</location>
    </subcellularLocation>
</comment>
<dbReference type="FunFam" id="3.30.200.20:FF:000307">
    <property type="entry name" value="pollen receptor-like kinase 1"/>
    <property type="match status" value="1"/>
</dbReference>
<feature type="region of interest" description="Disordered" evidence="11">
    <location>
        <begin position="297"/>
        <end position="319"/>
    </location>
</feature>
<dbReference type="InParanoid" id="A0A7N2M3J8"/>
<evidence type="ECO:0000256" key="3">
    <source>
        <dbReference type="ARBA" id="ARBA00022614"/>
    </source>
</evidence>
<proteinExistence type="predicted"/>
<dbReference type="CDD" id="cd14066">
    <property type="entry name" value="STKc_IRAK"/>
    <property type="match status" value="1"/>
</dbReference>
<evidence type="ECO:0000256" key="4">
    <source>
        <dbReference type="ARBA" id="ARBA00022692"/>
    </source>
</evidence>
<dbReference type="SUPFAM" id="SSF52058">
    <property type="entry name" value="L domain-like"/>
    <property type="match status" value="1"/>
</dbReference>
<dbReference type="GeneID" id="115953783"/>
<dbReference type="FunFam" id="3.80.10.10:FF:000234">
    <property type="entry name" value="Probable inactive receptor kinase RLK902"/>
    <property type="match status" value="1"/>
</dbReference>
<feature type="transmembrane region" description="Helical" evidence="12">
    <location>
        <begin position="267"/>
        <end position="291"/>
    </location>
</feature>
<dbReference type="PANTHER" id="PTHR48010:SF64">
    <property type="entry name" value="PROTEIN KINASE DOMAIN-CONTAINING PROTEIN"/>
    <property type="match status" value="1"/>
</dbReference>
<dbReference type="AlphaFoldDB" id="A0A7N2M3J8"/>
<feature type="compositionally biased region" description="Basic and acidic residues" evidence="11">
    <location>
        <begin position="307"/>
        <end position="319"/>
    </location>
</feature>
<dbReference type="Gene3D" id="3.30.200.20">
    <property type="entry name" value="Phosphorylase Kinase, domain 1"/>
    <property type="match status" value="1"/>
</dbReference>
<sequence>MKLQIVFAALPLMKLQIVFAALPFLLLLSLLPQHLADLNSDKQALLSFASNVPHGRKVNWNPATPVCTWVGIKCTLNGSRVLAVRLPGVGLAGPIPANTLGKLDALTILSLRSNHLNGNIPTDLLSLPSLRYLYLQHNFFSGSIPSSFPSQLIFLDLSFNSFIGNIPATVNNLTNLTSLYLQNNSLIGSISYLNLPRLKKLNLSFNHLNGSIPSALQKFPPSSFEGNLMLCGLPLNQCLSISPAPSPSSTVSTAPRGGSQKKLSTGAIIAIAVGGSAVLILLVLVIVICCLKKKDGENSSGTKGKGGRSEKPKEEFGSGVQEAEKNKLVFFEGCSYNFDLEDLLRASAEVLGKGSYGTSYKAILEEGITVVVKRLKEVAVGKREFEQQMENVGRVGPHPNVVPLRAYYYSKDERLLVYDYIASGSFSALLHGNRESGRTPLDWETRVKICLGTARGIAHIHYAGGGKFIHGNIKSSNVFLTQDLSGCVSDFGLSSLTVLPTVPTRSAGYRAPEVIESRRCTQKSDIYSFGVLLLEMLTGKSPVQSWGQDDVVDLPRWVQSVVREEWTSEVFDVELMRYQDIEEELVQMLQMAMACVAKVPDMRPTIGEVIRMIEDIRPSDSENRPSPSEGKPKGSNTETP</sequence>
<dbReference type="GO" id="GO:0005524">
    <property type="term" value="F:ATP binding"/>
    <property type="evidence" value="ECO:0007669"/>
    <property type="project" value="UniProtKB-KW"/>
</dbReference>
<keyword evidence="2" id="KW-0597">Phosphoprotein</keyword>
<dbReference type="Pfam" id="PF00560">
    <property type="entry name" value="LRR_1"/>
    <property type="match status" value="3"/>
</dbReference>
<dbReference type="InterPro" id="IPR001611">
    <property type="entry name" value="Leu-rich_rpt"/>
</dbReference>
<dbReference type="Proteomes" id="UP000594261">
    <property type="component" value="Chromosome 7"/>
</dbReference>
<dbReference type="InterPro" id="IPR011009">
    <property type="entry name" value="Kinase-like_dom_sf"/>
</dbReference>
<evidence type="ECO:0000256" key="7">
    <source>
        <dbReference type="ARBA" id="ARBA00022741"/>
    </source>
</evidence>
<dbReference type="InterPro" id="IPR032675">
    <property type="entry name" value="LRR_dom_sf"/>
</dbReference>
<evidence type="ECO:0000256" key="12">
    <source>
        <dbReference type="SAM" id="Phobius"/>
    </source>
</evidence>
<evidence type="ECO:0000256" key="9">
    <source>
        <dbReference type="ARBA" id="ARBA00022989"/>
    </source>
</evidence>
<name>A0A7N2M3J8_QUELO</name>
<dbReference type="Gramene" id="QL07p031697:mrna">
    <property type="protein sequence ID" value="QL07p031697:mrna"/>
    <property type="gene ID" value="QL07p031697"/>
</dbReference>
<accession>A0A7N2M3J8</accession>
<evidence type="ECO:0000256" key="6">
    <source>
        <dbReference type="ARBA" id="ARBA00022737"/>
    </source>
</evidence>